<comment type="caution">
    <text evidence="3">The sequence shown here is derived from an EMBL/GenBank/DDBJ whole genome shotgun (WGS) entry which is preliminary data.</text>
</comment>
<evidence type="ECO:0000313" key="3">
    <source>
        <dbReference type="EMBL" id="MCS0500469.1"/>
    </source>
</evidence>
<dbReference type="Proteomes" id="UP001205337">
    <property type="component" value="Unassembled WGS sequence"/>
</dbReference>
<evidence type="ECO:0000259" key="2">
    <source>
        <dbReference type="Pfam" id="PF08327"/>
    </source>
</evidence>
<dbReference type="Pfam" id="PF08327">
    <property type="entry name" value="AHSA1"/>
    <property type="match status" value="1"/>
</dbReference>
<dbReference type="EMBL" id="JANTHX010000008">
    <property type="protein sequence ID" value="MCS0500469.1"/>
    <property type="molecule type" value="Genomic_DNA"/>
</dbReference>
<dbReference type="SUPFAM" id="SSF55961">
    <property type="entry name" value="Bet v1-like"/>
    <property type="match status" value="1"/>
</dbReference>
<keyword evidence="4" id="KW-1185">Reference proteome</keyword>
<organism evidence="3 4">
    <name type="scientific">Protaetiibacter mangrovi</name>
    <dbReference type="NCBI Taxonomy" id="2970926"/>
    <lineage>
        <taxon>Bacteria</taxon>
        <taxon>Bacillati</taxon>
        <taxon>Actinomycetota</taxon>
        <taxon>Actinomycetes</taxon>
        <taxon>Micrococcales</taxon>
        <taxon>Microbacteriaceae</taxon>
        <taxon>Protaetiibacter</taxon>
    </lineage>
</organism>
<protein>
    <submittedName>
        <fullName evidence="3">SRPBCC domain-containing protein</fullName>
    </submittedName>
</protein>
<sequence>MRDHIARAELDIPASPERVWELLTQRGPDPDVMFGAEVISDWTPGASIRWVGEWEGSSFEDRGEILELDPPYRLLVTHFSPLSGEADVPENHHHLAFLLQRLGPDATHAVIEQGGNASADAAAHSAANWQAMLDGLARAATR</sequence>
<evidence type="ECO:0000313" key="4">
    <source>
        <dbReference type="Proteomes" id="UP001205337"/>
    </source>
</evidence>
<name>A0ABT1ZIC6_9MICO</name>
<feature type="domain" description="Activator of Hsp90 ATPase homologue 1/2-like C-terminal" evidence="2">
    <location>
        <begin position="14"/>
        <end position="139"/>
    </location>
</feature>
<proteinExistence type="inferred from homology"/>
<dbReference type="Gene3D" id="3.30.530.20">
    <property type="match status" value="1"/>
</dbReference>
<dbReference type="RefSeq" id="WP_258799639.1">
    <property type="nucleotide sequence ID" value="NZ_JANTHX010000008.1"/>
</dbReference>
<gene>
    <name evidence="3" type="ORF">NUH29_13015</name>
</gene>
<dbReference type="InterPro" id="IPR023393">
    <property type="entry name" value="START-like_dom_sf"/>
</dbReference>
<accession>A0ABT1ZIC6</accession>
<comment type="similarity">
    <text evidence="1">Belongs to the AHA1 family.</text>
</comment>
<reference evidence="3 4" key="1">
    <citation type="submission" date="2022-08" db="EMBL/GenBank/DDBJ databases">
        <authorList>
            <person name="Li F."/>
        </authorList>
    </citation>
    <scope>NUCLEOTIDE SEQUENCE [LARGE SCALE GENOMIC DNA]</scope>
    <source>
        <strain evidence="3 4">10F1B-8-1</strain>
    </source>
</reference>
<dbReference type="InterPro" id="IPR013538">
    <property type="entry name" value="ASHA1/2-like_C"/>
</dbReference>
<evidence type="ECO:0000256" key="1">
    <source>
        <dbReference type="ARBA" id="ARBA00006817"/>
    </source>
</evidence>